<keyword evidence="11" id="KW-1185">Reference proteome</keyword>
<sequence length="599" mass="63977">MASESTPLHQHHPHTAYLQEASTGTAGVVVEGIVGDEDSLYNKLAPEEYGATEQQTESSGGTAGLAAGTAGTAGKTRSIHSATVEPLSPAQLKWVVGSLWCGAFLAALDSTVVTTLLTTIASDMDAIGNIAWIATAYLLSCSAFQPIYGKLSDIFGRKPLLVMCTVFFGLGCAICVTNNLWVLVVGRFITGIGGSGLTTLGTITMLDLIPLRDRGLYQGLANIFYGLGAASGGIIGGVVADTLGWQYVFILQIPLCIIVGCAIYFNLQLPEGSPGLGVHGDDMKQKLKRVDFLGSLFLVSALMVILTAASLGGSTIPFASVTFVALVILSVVLLGAFAYTETYVSAEPIIPIELLGERTILSSSLTNWFQTMAIFTYMFYLPVYYASVLGLSSTDSGLRLVPNFFGISFGSVGAGIYMKRTGTYYYFAIIMGLLSIFGTLRIYNIQQSIPTWEQFTLMVPSGIGYSAMLTVTLLSLIAAVPVKYQACTTSIQYTFRSTGSTIGVSIGLAIFQKLLLSNLYNQVPQLIRDPEAATNIIKRALENADYIKKAPPVVQQVLKDSYALACKGAFLFSLITIICGVVSSTFMKEHVLHSSLNRK</sequence>
<feature type="transmembrane region" description="Helical" evidence="8">
    <location>
        <begin position="463"/>
        <end position="481"/>
    </location>
</feature>
<dbReference type="InterPro" id="IPR020846">
    <property type="entry name" value="MFS_dom"/>
</dbReference>
<feature type="transmembrane region" description="Helical" evidence="8">
    <location>
        <begin position="188"/>
        <end position="208"/>
    </location>
</feature>
<dbReference type="PROSITE" id="PS50850">
    <property type="entry name" value="MFS"/>
    <property type="match status" value="1"/>
</dbReference>
<feature type="transmembrane region" description="Helical" evidence="8">
    <location>
        <begin position="424"/>
        <end position="443"/>
    </location>
</feature>
<feature type="region of interest" description="Disordered" evidence="7">
    <location>
        <begin position="1"/>
        <end position="20"/>
    </location>
</feature>
<comment type="caution">
    <text evidence="10">The sequence shown here is derived from an EMBL/GenBank/DDBJ whole genome shotgun (WGS) entry which is preliminary data.</text>
</comment>
<proteinExistence type="inferred from homology"/>
<evidence type="ECO:0000313" key="11">
    <source>
        <dbReference type="Proteomes" id="UP000790833"/>
    </source>
</evidence>
<feature type="transmembrane region" description="Helical" evidence="8">
    <location>
        <begin position="220"/>
        <end position="239"/>
    </location>
</feature>
<feature type="domain" description="Major facilitator superfamily (MFS) profile" evidence="9">
    <location>
        <begin position="95"/>
        <end position="591"/>
    </location>
</feature>
<feature type="transmembrane region" description="Helical" evidence="8">
    <location>
        <begin position="562"/>
        <end position="586"/>
    </location>
</feature>
<feature type="transmembrane region" description="Helical" evidence="8">
    <location>
        <begin position="493"/>
        <end position="511"/>
    </location>
</feature>
<comment type="similarity">
    <text evidence="2">Belongs to the major facilitator superfamily.</text>
</comment>
<dbReference type="Pfam" id="PF07690">
    <property type="entry name" value="MFS_1"/>
    <property type="match status" value="1"/>
</dbReference>
<dbReference type="GO" id="GO:0000329">
    <property type="term" value="C:fungal-type vacuole membrane"/>
    <property type="evidence" value="ECO:0007669"/>
    <property type="project" value="TreeGrafter"/>
</dbReference>
<evidence type="ECO:0000256" key="5">
    <source>
        <dbReference type="ARBA" id="ARBA00022989"/>
    </source>
</evidence>
<reference evidence="10" key="1">
    <citation type="submission" date="2021-03" db="EMBL/GenBank/DDBJ databases">
        <authorList>
            <person name="Palmer J.M."/>
        </authorList>
    </citation>
    <scope>NUCLEOTIDE SEQUENCE</scope>
    <source>
        <strain evidence="10">ARV_011</strain>
    </source>
</reference>
<comment type="subcellular location">
    <subcellularLocation>
        <location evidence="1">Endomembrane system</location>
        <topology evidence="1">Multi-pass membrane protein</topology>
    </subcellularLocation>
</comment>
<evidence type="ECO:0000259" key="9">
    <source>
        <dbReference type="PROSITE" id="PS50850"/>
    </source>
</evidence>
<evidence type="ECO:0000256" key="4">
    <source>
        <dbReference type="ARBA" id="ARBA00022692"/>
    </source>
</evidence>
<dbReference type="GO" id="GO:0012505">
    <property type="term" value="C:endomembrane system"/>
    <property type="evidence" value="ECO:0007669"/>
    <property type="project" value="UniProtKB-SubCell"/>
</dbReference>
<accession>A0A9P8AH07</accession>
<keyword evidence="5 8" id="KW-1133">Transmembrane helix</keyword>
<name>A0A9P8AH07_9ASCO</name>
<gene>
    <name evidence="10" type="ORF">KQ657_002603</name>
</gene>
<keyword evidence="6 8" id="KW-0472">Membrane</keyword>
<keyword evidence="3" id="KW-0813">Transport</keyword>
<feature type="region of interest" description="Disordered" evidence="7">
    <location>
        <begin position="49"/>
        <end position="69"/>
    </location>
</feature>
<dbReference type="Gene3D" id="1.20.1720.10">
    <property type="entry name" value="Multidrug resistance protein D"/>
    <property type="match status" value="1"/>
</dbReference>
<evidence type="ECO:0000256" key="2">
    <source>
        <dbReference type="ARBA" id="ARBA00008335"/>
    </source>
</evidence>
<dbReference type="SUPFAM" id="SSF103473">
    <property type="entry name" value="MFS general substrate transporter"/>
    <property type="match status" value="1"/>
</dbReference>
<organism evidence="10 11">
    <name type="scientific">Scheffersomyces spartinae</name>
    <dbReference type="NCBI Taxonomy" id="45513"/>
    <lineage>
        <taxon>Eukaryota</taxon>
        <taxon>Fungi</taxon>
        <taxon>Dikarya</taxon>
        <taxon>Ascomycota</taxon>
        <taxon>Saccharomycotina</taxon>
        <taxon>Pichiomycetes</taxon>
        <taxon>Debaryomycetaceae</taxon>
        <taxon>Scheffersomyces</taxon>
    </lineage>
</organism>
<dbReference type="Proteomes" id="UP000790833">
    <property type="component" value="Unassembled WGS sequence"/>
</dbReference>
<feature type="transmembrane region" description="Helical" evidence="8">
    <location>
        <begin position="292"/>
        <end position="312"/>
    </location>
</feature>
<evidence type="ECO:0000256" key="1">
    <source>
        <dbReference type="ARBA" id="ARBA00004127"/>
    </source>
</evidence>
<feature type="transmembrane region" description="Helical" evidence="8">
    <location>
        <begin position="318"/>
        <end position="339"/>
    </location>
</feature>
<feature type="transmembrane region" description="Helical" evidence="8">
    <location>
        <begin position="160"/>
        <end position="182"/>
    </location>
</feature>
<dbReference type="Gene3D" id="1.20.1250.20">
    <property type="entry name" value="MFS general substrate transporter like domains"/>
    <property type="match status" value="1"/>
</dbReference>
<evidence type="ECO:0000256" key="3">
    <source>
        <dbReference type="ARBA" id="ARBA00022448"/>
    </source>
</evidence>
<dbReference type="OrthoDB" id="3437016at2759"/>
<keyword evidence="4 8" id="KW-0812">Transmembrane</keyword>
<dbReference type="PANTHER" id="PTHR23501:SF191">
    <property type="entry name" value="VACUOLAR BASIC AMINO ACID TRANSPORTER 4"/>
    <property type="match status" value="1"/>
</dbReference>
<evidence type="ECO:0000313" key="10">
    <source>
        <dbReference type="EMBL" id="KAG7191996.1"/>
    </source>
</evidence>
<dbReference type="GeneID" id="66115977"/>
<dbReference type="InterPro" id="IPR036259">
    <property type="entry name" value="MFS_trans_sf"/>
</dbReference>
<dbReference type="InterPro" id="IPR011701">
    <property type="entry name" value="MFS"/>
</dbReference>
<feature type="transmembrane region" description="Helical" evidence="8">
    <location>
        <begin position="126"/>
        <end position="148"/>
    </location>
</feature>
<evidence type="ECO:0000256" key="7">
    <source>
        <dbReference type="SAM" id="MobiDB-lite"/>
    </source>
</evidence>
<feature type="transmembrane region" description="Helical" evidence="8">
    <location>
        <begin position="360"/>
        <end position="380"/>
    </location>
</feature>
<dbReference type="EMBL" id="JAHMUF010000021">
    <property type="protein sequence ID" value="KAG7191996.1"/>
    <property type="molecule type" value="Genomic_DNA"/>
</dbReference>
<dbReference type="AlphaFoldDB" id="A0A9P8AH07"/>
<dbReference type="RefSeq" id="XP_043047547.1">
    <property type="nucleotide sequence ID" value="XM_043193360.1"/>
</dbReference>
<dbReference type="GO" id="GO:0015174">
    <property type="term" value="F:basic amino acid transmembrane transporter activity"/>
    <property type="evidence" value="ECO:0007669"/>
    <property type="project" value="TreeGrafter"/>
</dbReference>
<evidence type="ECO:0000256" key="6">
    <source>
        <dbReference type="ARBA" id="ARBA00023136"/>
    </source>
</evidence>
<feature type="transmembrane region" description="Helical" evidence="8">
    <location>
        <begin position="400"/>
        <end position="417"/>
    </location>
</feature>
<dbReference type="PANTHER" id="PTHR23501">
    <property type="entry name" value="MAJOR FACILITATOR SUPERFAMILY"/>
    <property type="match status" value="1"/>
</dbReference>
<protein>
    <recommendedName>
        <fullName evidence="9">Major facilitator superfamily (MFS) profile domain-containing protein</fullName>
    </recommendedName>
</protein>
<evidence type="ECO:0000256" key="8">
    <source>
        <dbReference type="SAM" id="Phobius"/>
    </source>
</evidence>
<feature type="transmembrane region" description="Helical" evidence="8">
    <location>
        <begin position="245"/>
        <end position="267"/>
    </location>
</feature>